<dbReference type="Gene3D" id="1.10.486.10">
    <property type="entry name" value="PCRA, domain 4"/>
    <property type="match status" value="1"/>
</dbReference>
<evidence type="ECO:0000256" key="12">
    <source>
        <dbReference type="ARBA" id="ARBA00034808"/>
    </source>
</evidence>
<evidence type="ECO:0000256" key="2">
    <source>
        <dbReference type="ARBA" id="ARBA00022741"/>
    </source>
</evidence>
<dbReference type="GO" id="GO:0000725">
    <property type="term" value="P:recombinational repair"/>
    <property type="evidence" value="ECO:0007669"/>
    <property type="project" value="TreeGrafter"/>
</dbReference>
<dbReference type="InterPro" id="IPR027417">
    <property type="entry name" value="P-loop_NTPase"/>
</dbReference>
<keyword evidence="1" id="KW-0540">Nuclease</keyword>
<dbReference type="CDD" id="cd17932">
    <property type="entry name" value="DEXQc_UvrD"/>
    <property type="match status" value="1"/>
</dbReference>
<sequence>MSKIEFTAAQKRAIELRGKDILVYASAGSGKTTVLIQRIIRSILNGTSLDSMLIVTFTRAAAGEMRDRLRQALNLVLQQEDLDFAQEEFLRSQIASLQTADIETIDSFCQKVIRAYFNVVGIDPGFRIMTDQNEIDELKLAPFNEAFGEFLAKKGQEFFNLVKNFTDGKTIQRYQDLIHDLEAYSSSLANQKEWLNSLDKMYRFEKTFSDSYFYHNDFKPYLKQQIVFFVSKFKQIANLSEEYPDLDFYLQEALKGIDYFSNLAKRLPDLDYAVVKEQLFDFDFARAKPVRNKDEALQETKQMVQDERTALKKSWTGLKKLFQFSESELNELSKKTGERIKLLSEFTISYLSKVELVKRSENAYEFSDLERFAHEILTNSEVARTTYQKRFKEILIDEYQDINNLQDAILTTLSGDQHNLFMVGDIKQSIYGFRHANPRLFLKKYQDFQDPAKVDQEVIIIAQNYRSVENIDDSVNFFFEQLMDQEVGELEYDENSHLQFGAKYYPSTLDSEVEFLVENGSEQDFSQSQALAQVTVQRIQQMLGHHEQIYDIQTKKLREVKLSDIAILTRTKAENRVITEAFAQAGLNIFSGQNEDFFVTTEIKVIISLLKVVDNPDQDIPFVAILKSPFGRLSDNDLALIRSKDEQKSFWKAALAYQEAFEDELSDKLKRICALIQNARELAGNHNLVELLTNIYQDQHFLDYVSLMVGGSFRIANLRTFLLQAKDFQERGISGLGEFVRYLERVEKSSVRPKIAEQKSEDQEAVQLITMHAAKGLEFPVVFLYRVNRQFNLRDFSGSYVLNEQAGIGLNLIDEHNISYFLPQIEFIKQKEKSKLISEEMRILYVAMTRAKEKLIVVGSDESFLNDLLDSNVSPDLILSKEEREKANSFLKMFKLALKGQVLALDEHSAISAPKNVNNHAQIKIIQVEAKPVTKTTEIKQNVELSDLINPCDQLKLKEIDTAFSWQYSQLGATQTSAYQSVSDLKTLFQEPDDDNLQAARFSAFNVQKNEFALPEFKGNKKVTSSEVGSATHLLLREISLKKAPTEESLQTKISELVARNLIKVSVGSQIKLSPIVKFFETDLGQLILNESTVFYREQSFQAVANPNVLYPNEQFGTQDSVLIHGIIDGFLNLPTEIILLDYKTDHLGNKNNFERTKTLIKRYEGQLKVYGEVLFSMYHKPVKKNLVALDGPTVIEVN</sequence>
<dbReference type="InterPro" id="IPR011604">
    <property type="entry name" value="PDDEXK-like_dom_sf"/>
</dbReference>
<accession>A0AAU9DEP9</accession>
<dbReference type="GO" id="GO:0005524">
    <property type="term" value="F:ATP binding"/>
    <property type="evidence" value="ECO:0007669"/>
    <property type="project" value="UniProtKB-UniRule"/>
</dbReference>
<dbReference type="Proteomes" id="UP001321861">
    <property type="component" value="Chromosome"/>
</dbReference>
<dbReference type="GO" id="GO:0043138">
    <property type="term" value="F:3'-5' DNA helicase activity"/>
    <property type="evidence" value="ECO:0007669"/>
    <property type="project" value="UniProtKB-EC"/>
</dbReference>
<organism evidence="17 18">
    <name type="scientific">Xylocopilactobacillus apicola</name>
    <dbReference type="NCBI Taxonomy" id="2932184"/>
    <lineage>
        <taxon>Bacteria</taxon>
        <taxon>Bacillati</taxon>
        <taxon>Bacillota</taxon>
        <taxon>Bacilli</taxon>
        <taxon>Lactobacillales</taxon>
        <taxon>Lactobacillaceae</taxon>
        <taxon>Xylocopilactobacillus</taxon>
    </lineage>
</organism>
<dbReference type="InterPro" id="IPR014152">
    <property type="entry name" value="AddA"/>
</dbReference>
<keyword evidence="7 14" id="KW-0067">ATP-binding</keyword>
<dbReference type="KEGG" id="xap:XA3_08210"/>
<evidence type="ECO:0000256" key="7">
    <source>
        <dbReference type="ARBA" id="ARBA00022840"/>
    </source>
</evidence>
<keyword evidence="9" id="KW-0234">DNA repair</keyword>
<dbReference type="GO" id="GO:0003677">
    <property type="term" value="F:DNA binding"/>
    <property type="evidence" value="ECO:0007669"/>
    <property type="project" value="UniProtKB-KW"/>
</dbReference>
<name>A0AAU9DEP9_9LACO</name>
<evidence type="ECO:0000259" key="16">
    <source>
        <dbReference type="PROSITE" id="PS51217"/>
    </source>
</evidence>
<gene>
    <name evidence="17" type="primary">addA</name>
    <name evidence="17" type="ORF">XA3_08210</name>
</gene>
<evidence type="ECO:0000256" key="1">
    <source>
        <dbReference type="ARBA" id="ARBA00022722"/>
    </source>
</evidence>
<dbReference type="Pfam" id="PF13361">
    <property type="entry name" value="UvrD_C"/>
    <property type="match status" value="1"/>
</dbReference>
<evidence type="ECO:0000256" key="14">
    <source>
        <dbReference type="PROSITE-ProRule" id="PRU00560"/>
    </source>
</evidence>
<feature type="domain" description="UvrD-like helicase C-terminal" evidence="16">
    <location>
        <begin position="488"/>
        <end position="776"/>
    </location>
</feature>
<dbReference type="GO" id="GO:0004527">
    <property type="term" value="F:exonuclease activity"/>
    <property type="evidence" value="ECO:0007669"/>
    <property type="project" value="UniProtKB-KW"/>
</dbReference>
<dbReference type="RefSeq" id="WP_317636286.1">
    <property type="nucleotide sequence ID" value="NZ_AP026802.1"/>
</dbReference>
<dbReference type="AlphaFoldDB" id="A0AAU9DEP9"/>
<dbReference type="PROSITE" id="PS51217">
    <property type="entry name" value="UVRD_HELICASE_CTER"/>
    <property type="match status" value="1"/>
</dbReference>
<dbReference type="GO" id="GO:0033202">
    <property type="term" value="C:DNA helicase complex"/>
    <property type="evidence" value="ECO:0007669"/>
    <property type="project" value="TreeGrafter"/>
</dbReference>
<keyword evidence="18" id="KW-1185">Reference proteome</keyword>
<keyword evidence="10" id="KW-0413">Isomerase</keyword>
<dbReference type="InterPro" id="IPR014017">
    <property type="entry name" value="DNA_helicase_UvrD-like_C"/>
</dbReference>
<dbReference type="SUPFAM" id="SSF52540">
    <property type="entry name" value="P-loop containing nucleoside triphosphate hydrolases"/>
    <property type="match status" value="1"/>
</dbReference>
<comment type="catalytic activity">
    <reaction evidence="13">
        <text>ATP + H2O = ADP + phosphate + H(+)</text>
        <dbReference type="Rhea" id="RHEA:13065"/>
        <dbReference type="ChEBI" id="CHEBI:15377"/>
        <dbReference type="ChEBI" id="CHEBI:15378"/>
        <dbReference type="ChEBI" id="CHEBI:30616"/>
        <dbReference type="ChEBI" id="CHEBI:43474"/>
        <dbReference type="ChEBI" id="CHEBI:456216"/>
        <dbReference type="EC" id="5.6.2.4"/>
    </reaction>
</comment>
<dbReference type="Gene3D" id="3.90.320.10">
    <property type="match status" value="1"/>
</dbReference>
<dbReference type="Pfam" id="PF00580">
    <property type="entry name" value="UvrD-helicase"/>
    <property type="match status" value="1"/>
</dbReference>
<dbReference type="GO" id="GO:0006302">
    <property type="term" value="P:double-strand break repair"/>
    <property type="evidence" value="ECO:0007669"/>
    <property type="project" value="InterPro"/>
</dbReference>
<evidence type="ECO:0000256" key="9">
    <source>
        <dbReference type="ARBA" id="ARBA00023204"/>
    </source>
</evidence>
<dbReference type="EC" id="5.6.2.4" evidence="12"/>
<dbReference type="PANTHER" id="PTHR11070">
    <property type="entry name" value="UVRD / RECB / PCRA DNA HELICASE FAMILY MEMBER"/>
    <property type="match status" value="1"/>
</dbReference>
<dbReference type="InterPro" id="IPR011335">
    <property type="entry name" value="Restrct_endonuc-II-like"/>
</dbReference>
<dbReference type="Gene3D" id="3.40.50.300">
    <property type="entry name" value="P-loop containing nucleotide triphosphate hydrolases"/>
    <property type="match status" value="4"/>
</dbReference>
<dbReference type="SUPFAM" id="SSF52980">
    <property type="entry name" value="Restriction endonuclease-like"/>
    <property type="match status" value="1"/>
</dbReference>
<keyword evidence="4 14" id="KW-0378">Hydrolase</keyword>
<comment type="catalytic activity">
    <reaction evidence="11">
        <text>Couples ATP hydrolysis with the unwinding of duplex DNA by translocating in the 3'-5' direction.</text>
        <dbReference type="EC" id="5.6.2.4"/>
    </reaction>
</comment>
<keyword evidence="2 14" id="KW-0547">Nucleotide-binding</keyword>
<dbReference type="EMBL" id="AP026802">
    <property type="protein sequence ID" value="BDR58380.1"/>
    <property type="molecule type" value="Genomic_DNA"/>
</dbReference>
<evidence type="ECO:0000256" key="4">
    <source>
        <dbReference type="ARBA" id="ARBA00022801"/>
    </source>
</evidence>
<dbReference type="PROSITE" id="PS51198">
    <property type="entry name" value="UVRD_HELICASE_ATP_BIND"/>
    <property type="match status" value="1"/>
</dbReference>
<evidence type="ECO:0000256" key="6">
    <source>
        <dbReference type="ARBA" id="ARBA00022839"/>
    </source>
</evidence>
<evidence type="ECO:0000313" key="17">
    <source>
        <dbReference type="EMBL" id="BDR58380.1"/>
    </source>
</evidence>
<evidence type="ECO:0000256" key="11">
    <source>
        <dbReference type="ARBA" id="ARBA00034617"/>
    </source>
</evidence>
<evidence type="ECO:0000256" key="10">
    <source>
        <dbReference type="ARBA" id="ARBA00023235"/>
    </source>
</evidence>
<reference evidence="17 18" key="1">
    <citation type="journal article" date="2023" name="Microbiol. Spectr.">
        <title>Symbiosis of Carpenter Bees with Uncharacterized Lactic Acid Bacteria Showing NAD Auxotrophy.</title>
        <authorList>
            <person name="Kawasaki S."/>
            <person name="Ozawa K."/>
            <person name="Mori T."/>
            <person name="Yamamoto A."/>
            <person name="Ito M."/>
            <person name="Ohkuma M."/>
            <person name="Sakamoto M."/>
            <person name="Matsutani M."/>
        </authorList>
    </citation>
    <scope>NUCLEOTIDE SEQUENCE [LARGE SCALE GENOMIC DNA]</scope>
    <source>
        <strain evidence="17 18">XA3</strain>
    </source>
</reference>
<evidence type="ECO:0000259" key="15">
    <source>
        <dbReference type="PROSITE" id="PS51198"/>
    </source>
</evidence>
<dbReference type="GO" id="GO:0005829">
    <property type="term" value="C:cytosol"/>
    <property type="evidence" value="ECO:0007669"/>
    <property type="project" value="TreeGrafter"/>
</dbReference>
<keyword evidence="8" id="KW-0238">DNA-binding</keyword>
<evidence type="ECO:0000256" key="3">
    <source>
        <dbReference type="ARBA" id="ARBA00022763"/>
    </source>
</evidence>
<keyword evidence="3" id="KW-0227">DNA damage</keyword>
<feature type="domain" description="UvrD-like helicase ATP-binding" evidence="15">
    <location>
        <begin position="4"/>
        <end position="468"/>
    </location>
</feature>
<keyword evidence="5 14" id="KW-0347">Helicase</keyword>
<dbReference type="InterPro" id="IPR014016">
    <property type="entry name" value="UvrD-like_ATP-bd"/>
</dbReference>
<evidence type="ECO:0000313" key="18">
    <source>
        <dbReference type="Proteomes" id="UP001321861"/>
    </source>
</evidence>
<keyword evidence="6" id="KW-0269">Exonuclease</keyword>
<dbReference type="PANTHER" id="PTHR11070:SF48">
    <property type="entry name" value="ATP-DEPENDENT HELICASE_NUCLEASE SUBUNIT A"/>
    <property type="match status" value="1"/>
</dbReference>
<dbReference type="InterPro" id="IPR000212">
    <property type="entry name" value="DNA_helicase_UvrD/REP"/>
</dbReference>
<protein>
    <recommendedName>
        <fullName evidence="12">DNA 3'-5' helicase</fullName>
        <ecNumber evidence="12">5.6.2.4</ecNumber>
    </recommendedName>
</protein>
<evidence type="ECO:0000256" key="13">
    <source>
        <dbReference type="ARBA" id="ARBA00048988"/>
    </source>
</evidence>
<dbReference type="NCBIfam" id="TIGR02785">
    <property type="entry name" value="addA_Gpos"/>
    <property type="match status" value="1"/>
</dbReference>
<proteinExistence type="predicted"/>
<evidence type="ECO:0000256" key="8">
    <source>
        <dbReference type="ARBA" id="ARBA00023125"/>
    </source>
</evidence>
<feature type="binding site" evidence="14">
    <location>
        <begin position="25"/>
        <end position="32"/>
    </location>
    <ligand>
        <name>ATP</name>
        <dbReference type="ChEBI" id="CHEBI:30616"/>
    </ligand>
</feature>
<evidence type="ECO:0000256" key="5">
    <source>
        <dbReference type="ARBA" id="ARBA00022806"/>
    </source>
</evidence>